<dbReference type="AlphaFoldDB" id="A0AAF1C4K3"/>
<organism evidence="7 8">
    <name type="scientific">Sanguibacter biliveldensis</name>
    <dbReference type="NCBI Taxonomy" id="3030830"/>
    <lineage>
        <taxon>Bacteria</taxon>
        <taxon>Bacillati</taxon>
        <taxon>Actinomycetota</taxon>
        <taxon>Actinomycetes</taxon>
        <taxon>Micrococcales</taxon>
        <taxon>Sanguibacteraceae</taxon>
        <taxon>Sanguibacter</taxon>
    </lineage>
</organism>
<dbReference type="SUPFAM" id="SSF53850">
    <property type="entry name" value="Periplasmic binding protein-like II"/>
    <property type="match status" value="1"/>
</dbReference>
<dbReference type="EMBL" id="CP138359">
    <property type="protein sequence ID" value="WPF82683.1"/>
    <property type="molecule type" value="Genomic_DNA"/>
</dbReference>
<evidence type="ECO:0000256" key="2">
    <source>
        <dbReference type="ARBA" id="ARBA00022729"/>
    </source>
</evidence>
<dbReference type="Pfam" id="PF01547">
    <property type="entry name" value="SBP_bac_1"/>
    <property type="match status" value="1"/>
</dbReference>
<keyword evidence="4" id="KW-0564">Palmitate</keyword>
<keyword evidence="5" id="KW-0449">Lipoprotein</keyword>
<reference evidence="8" key="1">
    <citation type="submission" date="2023-11" db="EMBL/GenBank/DDBJ databases">
        <authorList>
            <person name="Helweg L.P."/>
            <person name="Kiel A."/>
            <person name="Hitz F."/>
            <person name="Ruckert-Reed C."/>
            <person name="Busche T."/>
            <person name="Kaltschmidt B."/>
            <person name="Kaltschmidt C."/>
        </authorList>
    </citation>
    <scope>NUCLEOTIDE SEQUENCE [LARGE SCALE GENOMIC DNA]</scope>
    <source>
        <strain evidence="8">4.1</strain>
    </source>
</reference>
<evidence type="ECO:0000256" key="5">
    <source>
        <dbReference type="ARBA" id="ARBA00023288"/>
    </source>
</evidence>
<dbReference type="PROSITE" id="PS51257">
    <property type="entry name" value="PROKAR_LIPOPROTEIN"/>
    <property type="match status" value="1"/>
</dbReference>
<evidence type="ECO:0000256" key="1">
    <source>
        <dbReference type="ARBA" id="ARBA00022475"/>
    </source>
</evidence>
<dbReference type="InterPro" id="IPR006059">
    <property type="entry name" value="SBP"/>
</dbReference>
<keyword evidence="2 6" id="KW-0732">Signal</keyword>
<keyword evidence="3" id="KW-0472">Membrane</keyword>
<dbReference type="Proteomes" id="UP001304340">
    <property type="component" value="Chromosome"/>
</dbReference>
<dbReference type="Gene3D" id="3.40.190.10">
    <property type="entry name" value="Periplasmic binding protein-like II"/>
    <property type="match status" value="2"/>
</dbReference>
<evidence type="ECO:0000256" key="4">
    <source>
        <dbReference type="ARBA" id="ARBA00023139"/>
    </source>
</evidence>
<keyword evidence="8" id="KW-1185">Reference proteome</keyword>
<evidence type="ECO:0000256" key="3">
    <source>
        <dbReference type="ARBA" id="ARBA00023136"/>
    </source>
</evidence>
<dbReference type="InterPro" id="IPR050490">
    <property type="entry name" value="Bact_solute-bd_prot1"/>
</dbReference>
<feature type="signal peptide" evidence="6">
    <location>
        <begin position="1"/>
        <end position="27"/>
    </location>
</feature>
<protein>
    <submittedName>
        <fullName evidence="7">ABC transporter substrate-binding protein</fullName>
    </submittedName>
</protein>
<dbReference type="KEGG" id="sbil:SANBI_000294"/>
<evidence type="ECO:0000313" key="8">
    <source>
        <dbReference type="Proteomes" id="UP001304340"/>
    </source>
</evidence>
<dbReference type="PANTHER" id="PTHR43649">
    <property type="entry name" value="ARABINOSE-BINDING PROTEIN-RELATED"/>
    <property type="match status" value="1"/>
</dbReference>
<dbReference type="PANTHER" id="PTHR43649:SF33">
    <property type="entry name" value="POLYGALACTURONAN_RHAMNOGALACTURONAN-BINDING PROTEIN YTCQ"/>
    <property type="match status" value="1"/>
</dbReference>
<proteinExistence type="predicted"/>
<sequence>MNRRFVTLTALATTSALVLVGCSSSSGQESTDENPAGEITVLTNRTDLVDTVFQDYADTFNETYPDVEVKFEALTDYEGDLRIRLNSRDYGDALLIPTSNVSPNQFADFFEPLGTTDELGETYRFIHDGSYDGTVYGLSTFGSAMGYVFNRDVWTEAGITTPPTTEEEYLDALQKVKDTTGAVPYYTNYADGWPLDTLAGNIGGVTGPDALNEMITDESPWTEGKDIYAIDSLLYETVAAGLTEADPTTTNWEESKTLLASGDISSMVLGSWAVTQMQDAAELAGKPRETIGFWPMPWATDGQFESVTATDKLIAVSKNSDNKPAARAWVDWFTNDSGFAESQGAISPLLSAEEPDTLADFTELGVDYVELTPRPTGDESLINDIANSAEITLFGNQYRQQLIDTARGARDGDKAAFFDDLNARWATAVGQNQ</sequence>
<evidence type="ECO:0000313" key="7">
    <source>
        <dbReference type="EMBL" id="WPF82683.1"/>
    </source>
</evidence>
<keyword evidence="1" id="KW-1003">Cell membrane</keyword>
<gene>
    <name evidence="7" type="ORF">SANBI_000294</name>
</gene>
<dbReference type="RefSeq" id="WP_319158268.1">
    <property type="nucleotide sequence ID" value="NZ_CP138359.1"/>
</dbReference>
<accession>A0AAF1C4K3</accession>
<name>A0AAF1C4K3_9MICO</name>
<evidence type="ECO:0000256" key="6">
    <source>
        <dbReference type="SAM" id="SignalP"/>
    </source>
</evidence>
<feature type="chain" id="PRO_5042207901" evidence="6">
    <location>
        <begin position="28"/>
        <end position="433"/>
    </location>
</feature>